<comment type="subcellular location">
    <subcellularLocation>
        <location evidence="1">Cell inner membrane</location>
        <topology evidence="1">Multi-pass membrane protein</topology>
    </subcellularLocation>
    <subcellularLocation>
        <location evidence="14">Cell membrane</location>
        <topology evidence="14">Multi-pass membrane protein</topology>
    </subcellularLocation>
</comment>
<dbReference type="EMBL" id="LNYB01000085">
    <property type="protein sequence ID" value="KTC95077.1"/>
    <property type="molecule type" value="Genomic_DNA"/>
</dbReference>
<dbReference type="PATRIC" id="fig|453.4.peg.3000"/>
<feature type="transmembrane region" description="Helical" evidence="15">
    <location>
        <begin position="67"/>
        <end position="88"/>
    </location>
</feature>
<dbReference type="InterPro" id="IPR023380">
    <property type="entry name" value="DsbB-like_sf"/>
</dbReference>
<evidence type="ECO:0000256" key="10">
    <source>
        <dbReference type="ARBA" id="ARBA00023136"/>
    </source>
</evidence>
<evidence type="ECO:0000256" key="15">
    <source>
        <dbReference type="SAM" id="Phobius"/>
    </source>
</evidence>
<dbReference type="GO" id="GO:0006457">
    <property type="term" value="P:protein folding"/>
    <property type="evidence" value="ECO:0007669"/>
    <property type="project" value="InterPro"/>
</dbReference>
<feature type="topological domain" description="Periplasmic" evidence="14">
    <location>
        <begin position="27"/>
        <end position="44"/>
    </location>
</feature>
<reference evidence="16 18" key="1">
    <citation type="submission" date="2015-11" db="EMBL/GenBank/DDBJ databases">
        <title>Genomic analysis of 38 Legionella species identifies large and diverse effector repertoires.</title>
        <authorList>
            <person name="Burstein D."/>
            <person name="Amaro F."/>
            <person name="Zusman T."/>
            <person name="Lifshitz Z."/>
            <person name="Cohen O."/>
            <person name="Gilbert J.A."/>
            <person name="Pupko T."/>
            <person name="Shuman H.A."/>
            <person name="Segal G."/>
        </authorList>
    </citation>
    <scope>NUCLEOTIDE SEQUENCE [LARGE SCALE GENOMIC DNA]</scope>
    <source>
        <strain evidence="16 18">WO-44C</strain>
    </source>
</reference>
<dbReference type="GO" id="GO:0015035">
    <property type="term" value="F:protein-disulfide reductase activity"/>
    <property type="evidence" value="ECO:0007669"/>
    <property type="project" value="UniProtKB-UniRule"/>
</dbReference>
<dbReference type="InterPro" id="IPR022920">
    <property type="entry name" value="Disulphide_bond_form_DsbB"/>
</dbReference>
<comment type="function">
    <text evidence="14">Required for disulfide bond formation in some periplasmic proteins. Acts by oxidizing the DsbA protein.</text>
</comment>
<evidence type="ECO:0000256" key="5">
    <source>
        <dbReference type="ARBA" id="ARBA00022519"/>
    </source>
</evidence>
<dbReference type="PANTHER" id="PTHR36570:SF3">
    <property type="entry name" value="DISULFIDE BOND FORMATION PROTEIN B"/>
    <property type="match status" value="1"/>
</dbReference>
<dbReference type="Gene3D" id="1.20.1550.10">
    <property type="entry name" value="DsbB-like"/>
    <property type="match status" value="1"/>
</dbReference>
<dbReference type="AlphaFoldDB" id="A0A0W0TIS0"/>
<evidence type="ECO:0000256" key="4">
    <source>
        <dbReference type="ARBA" id="ARBA00022475"/>
    </source>
</evidence>
<evidence type="ECO:0000256" key="12">
    <source>
        <dbReference type="ARBA" id="ARBA00023186"/>
    </source>
</evidence>
<feature type="transmembrane region" description="Helical" evidence="15">
    <location>
        <begin position="41"/>
        <end position="60"/>
    </location>
</feature>
<evidence type="ECO:0000256" key="11">
    <source>
        <dbReference type="ARBA" id="ARBA00023157"/>
    </source>
</evidence>
<evidence type="ECO:0000256" key="6">
    <source>
        <dbReference type="ARBA" id="ARBA00022692"/>
    </source>
</evidence>
<evidence type="ECO:0000256" key="9">
    <source>
        <dbReference type="ARBA" id="ARBA00023002"/>
    </source>
</evidence>
<evidence type="ECO:0000313" key="17">
    <source>
        <dbReference type="EMBL" id="STX39446.1"/>
    </source>
</evidence>
<evidence type="ECO:0000256" key="7">
    <source>
        <dbReference type="ARBA" id="ARBA00022982"/>
    </source>
</evidence>
<evidence type="ECO:0000256" key="14">
    <source>
        <dbReference type="HAMAP-Rule" id="MF_00286"/>
    </source>
</evidence>
<dbReference type="Proteomes" id="UP000054698">
    <property type="component" value="Unassembled WGS sequence"/>
</dbReference>
<feature type="disulfide bond" description="Redox-active" evidence="14">
    <location>
        <begin position="36"/>
        <end position="39"/>
    </location>
</feature>
<accession>A0A0W0TIS0</accession>
<keyword evidence="7 14" id="KW-0249">Electron transport</keyword>
<keyword evidence="13 14" id="KW-0676">Redox-active center</keyword>
<proteinExistence type="inferred from homology"/>
<keyword evidence="5" id="KW-0997">Cell inner membrane</keyword>
<feature type="topological domain" description="Cytoplasmic" evidence="14">
    <location>
        <begin position="161"/>
        <end position="163"/>
    </location>
</feature>
<dbReference type="STRING" id="453.Lfee_2741"/>
<keyword evidence="3 14" id="KW-0813">Transport</keyword>
<dbReference type="RefSeq" id="WP_058447564.1">
    <property type="nucleotide sequence ID" value="NZ_CAAAHT010000006.1"/>
</dbReference>
<dbReference type="Pfam" id="PF02600">
    <property type="entry name" value="DsbB"/>
    <property type="match status" value="1"/>
</dbReference>
<evidence type="ECO:0000313" key="19">
    <source>
        <dbReference type="Proteomes" id="UP000254033"/>
    </source>
</evidence>
<dbReference type="GO" id="GO:0009055">
    <property type="term" value="F:electron transfer activity"/>
    <property type="evidence" value="ECO:0007669"/>
    <property type="project" value="UniProtKB-UniRule"/>
</dbReference>
<dbReference type="PANTHER" id="PTHR36570">
    <property type="entry name" value="DISULFIDE BOND FORMATION PROTEIN B"/>
    <property type="match status" value="1"/>
</dbReference>
<evidence type="ECO:0000256" key="2">
    <source>
        <dbReference type="ARBA" id="ARBA00008823"/>
    </source>
</evidence>
<keyword evidence="8 14" id="KW-1133">Transmembrane helix</keyword>
<dbReference type="EMBL" id="UGNY01000001">
    <property type="protein sequence ID" value="STX39446.1"/>
    <property type="molecule type" value="Genomic_DNA"/>
</dbReference>
<keyword evidence="9 14" id="KW-0560">Oxidoreductase</keyword>
<dbReference type="GO" id="GO:0005886">
    <property type="term" value="C:plasma membrane"/>
    <property type="evidence" value="ECO:0007669"/>
    <property type="project" value="UniProtKB-SubCell"/>
</dbReference>
<feature type="transmembrane region" description="Helical" evidence="15">
    <location>
        <begin position="12"/>
        <end position="29"/>
    </location>
</feature>
<evidence type="ECO:0000256" key="3">
    <source>
        <dbReference type="ARBA" id="ARBA00022448"/>
    </source>
</evidence>
<protein>
    <recommendedName>
        <fullName evidence="14">Disulfide bond formation protein B</fullName>
    </recommendedName>
    <alternativeName>
        <fullName evidence="14">Disulfide oxidoreductase</fullName>
    </alternativeName>
</protein>
<reference evidence="17 19" key="2">
    <citation type="submission" date="2018-06" db="EMBL/GenBank/DDBJ databases">
        <authorList>
            <consortium name="Pathogen Informatics"/>
            <person name="Doyle S."/>
        </authorList>
    </citation>
    <scope>NUCLEOTIDE SEQUENCE [LARGE SCALE GENOMIC DNA]</scope>
    <source>
        <strain evidence="17 19">NCTC11978</strain>
    </source>
</reference>
<dbReference type="Proteomes" id="UP000254033">
    <property type="component" value="Unassembled WGS sequence"/>
</dbReference>
<feature type="transmembrane region" description="Helical" evidence="15">
    <location>
        <begin position="139"/>
        <end position="158"/>
    </location>
</feature>
<evidence type="ECO:0000256" key="13">
    <source>
        <dbReference type="ARBA" id="ARBA00023284"/>
    </source>
</evidence>
<dbReference type="OrthoDB" id="3711263at2"/>
<feature type="topological domain" description="Cytoplasmic" evidence="14">
    <location>
        <begin position="1"/>
        <end position="9"/>
    </location>
</feature>
<dbReference type="SUPFAM" id="SSF158442">
    <property type="entry name" value="DsbB-like"/>
    <property type="match status" value="1"/>
</dbReference>
<organism evidence="16 18">
    <name type="scientific">Legionella feeleii</name>
    <dbReference type="NCBI Taxonomy" id="453"/>
    <lineage>
        <taxon>Bacteria</taxon>
        <taxon>Pseudomonadati</taxon>
        <taxon>Pseudomonadota</taxon>
        <taxon>Gammaproteobacteria</taxon>
        <taxon>Legionellales</taxon>
        <taxon>Legionellaceae</taxon>
        <taxon>Legionella</taxon>
    </lineage>
</organism>
<keyword evidence="12 14" id="KW-0143">Chaperone</keyword>
<gene>
    <name evidence="14 17" type="primary">dsbB</name>
    <name evidence="16" type="ORF">Lfee_2741</name>
    <name evidence="17" type="ORF">NCTC11978_02645</name>
</gene>
<keyword evidence="10 14" id="KW-0472">Membrane</keyword>
<evidence type="ECO:0000256" key="1">
    <source>
        <dbReference type="ARBA" id="ARBA00004429"/>
    </source>
</evidence>
<dbReference type="InterPro" id="IPR050183">
    <property type="entry name" value="DsbB"/>
</dbReference>
<evidence type="ECO:0000256" key="8">
    <source>
        <dbReference type="ARBA" id="ARBA00022989"/>
    </source>
</evidence>
<keyword evidence="4 14" id="KW-1003">Cell membrane</keyword>
<keyword evidence="6 14" id="KW-0812">Transmembrane</keyword>
<dbReference type="HAMAP" id="MF_00286">
    <property type="entry name" value="DsbB"/>
    <property type="match status" value="1"/>
</dbReference>
<evidence type="ECO:0000313" key="16">
    <source>
        <dbReference type="EMBL" id="KTC95077.1"/>
    </source>
</evidence>
<keyword evidence="11 14" id="KW-1015">Disulfide bond</keyword>
<evidence type="ECO:0000313" key="18">
    <source>
        <dbReference type="Proteomes" id="UP000054698"/>
    </source>
</evidence>
<comment type="caution">
    <text evidence="14">Lacks conserved residue(s) required for the propagation of feature annotation.</text>
</comment>
<comment type="similarity">
    <text evidence="2 14">Belongs to the DsbB family.</text>
</comment>
<dbReference type="InterPro" id="IPR003752">
    <property type="entry name" value="DiS_bond_form_DsbB/BdbC"/>
</dbReference>
<name>A0A0W0TIS0_9GAMM</name>
<keyword evidence="18" id="KW-1185">Reference proteome</keyword>
<sequence length="163" mass="18622">MNKVIYRQGQILLAGLSFFILISSFYFQYVKNLQPCPLCLMQRLCVFLLFILGLIGIYAERIKPRKIIAVLQIIFALGGVFFAGRQLWLQALPAGQAPACMPDLGVLVRYFPWSDVLHALFWGAGDCAEVNWTWLGLSMPAWSAFYFLFMLVAAFFIIRRLEN</sequence>